<keyword evidence="2" id="KW-1185">Reference proteome</keyword>
<dbReference type="EMBL" id="AXCN02001714">
    <property type="status" value="NOT_ANNOTATED_CDS"/>
    <property type="molecule type" value="Genomic_DNA"/>
</dbReference>
<dbReference type="PANTHER" id="PTHR31400">
    <property type="entry name" value="GUANYLYL CYCLASE DOMAIN CONTAINING PROTEIN 1 GUCD1"/>
    <property type="match status" value="1"/>
</dbReference>
<evidence type="ECO:0008006" key="3">
    <source>
        <dbReference type="Google" id="ProtNLM"/>
    </source>
</evidence>
<dbReference type="VEuPathDB" id="VectorBase:AFAF020799"/>
<protein>
    <recommendedName>
        <fullName evidence="3">Protein GUCD1</fullName>
    </recommendedName>
</protein>
<accession>A0A182R0W8</accession>
<name>A0A182R0W8_9DIPT</name>
<evidence type="ECO:0000313" key="2">
    <source>
        <dbReference type="Proteomes" id="UP000075886"/>
    </source>
</evidence>
<organism evidence="1 2">
    <name type="scientific">Anopheles farauti</name>
    <dbReference type="NCBI Taxonomy" id="69004"/>
    <lineage>
        <taxon>Eukaryota</taxon>
        <taxon>Metazoa</taxon>
        <taxon>Ecdysozoa</taxon>
        <taxon>Arthropoda</taxon>
        <taxon>Hexapoda</taxon>
        <taxon>Insecta</taxon>
        <taxon>Pterygota</taxon>
        <taxon>Neoptera</taxon>
        <taxon>Endopterygota</taxon>
        <taxon>Diptera</taxon>
        <taxon>Nematocera</taxon>
        <taxon>Culicoidea</taxon>
        <taxon>Culicidae</taxon>
        <taxon>Anophelinae</taxon>
        <taxon>Anopheles</taxon>
    </lineage>
</organism>
<dbReference type="InterPro" id="IPR018616">
    <property type="entry name" value="GUCD1"/>
</dbReference>
<dbReference type="AlphaFoldDB" id="A0A182R0W8"/>
<dbReference type="Proteomes" id="UP000075886">
    <property type="component" value="Unassembled WGS sequence"/>
</dbReference>
<dbReference type="Pfam" id="PF09778">
    <property type="entry name" value="Guanylate_cyc_2"/>
    <property type="match status" value="1"/>
</dbReference>
<sequence>MPSKPDKLSSIVLPTMEDIPGYVPDILEHPLVHFTQRYDWDCGLACILMILDRRQRQTFLSQFQQICDEGQFGKSTWTIDLCYILKVFNVPHKFLTKTLGANPNHRVNDYYKSYTMDMLRVNNKFRYAEQNGVDVQQHTVNYRFLIDHLGTYGNIILLISASLLYCDLCKFNKLPCEIRSCLSITPSYMGHYIVLCGYNKRLQKFMYRNPACKDKVCYIPYQALDKARKANGTDEDIILLYDKPA</sequence>
<reference evidence="2" key="1">
    <citation type="submission" date="2014-01" db="EMBL/GenBank/DDBJ databases">
        <title>The Genome Sequence of Anopheles farauti FAR1 (V2).</title>
        <authorList>
            <consortium name="The Broad Institute Genomics Platform"/>
            <person name="Neafsey D.E."/>
            <person name="Besansky N."/>
            <person name="Howell P."/>
            <person name="Walton C."/>
            <person name="Young S.K."/>
            <person name="Zeng Q."/>
            <person name="Gargeya S."/>
            <person name="Fitzgerald M."/>
            <person name="Haas B."/>
            <person name="Abouelleil A."/>
            <person name="Allen A.W."/>
            <person name="Alvarado L."/>
            <person name="Arachchi H.M."/>
            <person name="Berlin A.M."/>
            <person name="Chapman S.B."/>
            <person name="Gainer-Dewar J."/>
            <person name="Goldberg J."/>
            <person name="Griggs A."/>
            <person name="Gujja S."/>
            <person name="Hansen M."/>
            <person name="Howarth C."/>
            <person name="Imamovic A."/>
            <person name="Ireland A."/>
            <person name="Larimer J."/>
            <person name="McCowan C."/>
            <person name="Murphy C."/>
            <person name="Pearson M."/>
            <person name="Poon T.W."/>
            <person name="Priest M."/>
            <person name="Roberts A."/>
            <person name="Saif S."/>
            <person name="Shea T."/>
            <person name="Sisk P."/>
            <person name="Sykes S."/>
            <person name="Wortman J."/>
            <person name="Nusbaum C."/>
            <person name="Birren B."/>
        </authorList>
    </citation>
    <scope>NUCLEOTIDE SEQUENCE [LARGE SCALE GENOMIC DNA]</scope>
    <source>
        <strain evidence="2">FAR1</strain>
    </source>
</reference>
<evidence type="ECO:0000313" key="1">
    <source>
        <dbReference type="EnsemblMetazoa" id="AFAF020799-PA"/>
    </source>
</evidence>
<dbReference type="EnsemblMetazoa" id="AFAF020799-RA">
    <property type="protein sequence ID" value="AFAF020799-PA"/>
    <property type="gene ID" value="AFAF020799"/>
</dbReference>
<proteinExistence type="predicted"/>
<dbReference type="PANTHER" id="PTHR31400:SF1">
    <property type="entry name" value="PROTEIN GUCD1"/>
    <property type="match status" value="1"/>
</dbReference>
<dbReference type="STRING" id="69004.A0A182R0W8"/>
<reference evidence="1" key="2">
    <citation type="submission" date="2020-05" db="UniProtKB">
        <authorList>
            <consortium name="EnsemblMetazoa"/>
        </authorList>
    </citation>
    <scope>IDENTIFICATION</scope>
    <source>
        <strain evidence="1">FAR1</strain>
    </source>
</reference>